<sequence>QASALVRDVISIFYFRRFAQEPIVDYAWVENDELIDSLTMIGTCAWDGDEMDELVVQFCSFPLFGIELEDQGKRKIYTPARVIAKKGVNLREISLRDPTINSCYLIDICGLG</sequence>
<dbReference type="Proteomes" id="UP000789920">
    <property type="component" value="Unassembled WGS sequence"/>
</dbReference>
<comment type="caution">
    <text evidence="1">The sequence shown here is derived from an EMBL/GenBank/DDBJ whole genome shotgun (WGS) entry which is preliminary data.</text>
</comment>
<gene>
    <name evidence="1" type="ORF">RPERSI_LOCUS9823</name>
</gene>
<reference evidence="1" key="1">
    <citation type="submission" date="2021-06" db="EMBL/GenBank/DDBJ databases">
        <authorList>
            <person name="Kallberg Y."/>
            <person name="Tangrot J."/>
            <person name="Rosling A."/>
        </authorList>
    </citation>
    <scope>NUCLEOTIDE SEQUENCE</scope>
    <source>
        <strain evidence="1">MA461A</strain>
    </source>
</reference>
<dbReference type="EMBL" id="CAJVQC010018884">
    <property type="protein sequence ID" value="CAG8696789.1"/>
    <property type="molecule type" value="Genomic_DNA"/>
</dbReference>
<evidence type="ECO:0000313" key="1">
    <source>
        <dbReference type="EMBL" id="CAG8696789.1"/>
    </source>
</evidence>
<keyword evidence="2" id="KW-1185">Reference proteome</keyword>
<feature type="non-terminal residue" evidence="1">
    <location>
        <position position="112"/>
    </location>
</feature>
<feature type="non-terminal residue" evidence="1">
    <location>
        <position position="1"/>
    </location>
</feature>
<proteinExistence type="predicted"/>
<evidence type="ECO:0000313" key="2">
    <source>
        <dbReference type="Proteomes" id="UP000789920"/>
    </source>
</evidence>
<protein>
    <submittedName>
        <fullName evidence="1">16165_t:CDS:1</fullName>
    </submittedName>
</protein>
<organism evidence="1 2">
    <name type="scientific">Racocetra persica</name>
    <dbReference type="NCBI Taxonomy" id="160502"/>
    <lineage>
        <taxon>Eukaryota</taxon>
        <taxon>Fungi</taxon>
        <taxon>Fungi incertae sedis</taxon>
        <taxon>Mucoromycota</taxon>
        <taxon>Glomeromycotina</taxon>
        <taxon>Glomeromycetes</taxon>
        <taxon>Diversisporales</taxon>
        <taxon>Gigasporaceae</taxon>
        <taxon>Racocetra</taxon>
    </lineage>
</organism>
<accession>A0ACA9P800</accession>
<name>A0ACA9P800_9GLOM</name>